<evidence type="ECO:0000259" key="11">
    <source>
        <dbReference type="Pfam" id="PF01529"/>
    </source>
</evidence>
<gene>
    <name evidence="12" type="ORF">BRENAR_LOCUS2976</name>
</gene>
<dbReference type="PROSITE" id="PS50216">
    <property type="entry name" value="DHHC"/>
    <property type="match status" value="1"/>
</dbReference>
<dbReference type="InParanoid" id="A0A448YMS7"/>
<dbReference type="PANTHER" id="PTHR12246">
    <property type="entry name" value="PALMITOYLTRANSFERASE ZDHHC16"/>
    <property type="match status" value="1"/>
</dbReference>
<comment type="subcellular location">
    <subcellularLocation>
        <location evidence="1">Membrane</location>
        <topology evidence="1">Multi-pass membrane protein</topology>
    </subcellularLocation>
</comment>
<dbReference type="GO" id="GO:0019706">
    <property type="term" value="F:protein-cysteine S-palmitoyltransferase activity"/>
    <property type="evidence" value="ECO:0007669"/>
    <property type="project" value="UniProtKB-EC"/>
</dbReference>
<dbReference type="AlphaFoldDB" id="A0A448YMS7"/>
<dbReference type="InterPro" id="IPR039859">
    <property type="entry name" value="PFA4/ZDH16/20/ERF2-like"/>
</dbReference>
<evidence type="ECO:0000256" key="4">
    <source>
        <dbReference type="ARBA" id="ARBA00022989"/>
    </source>
</evidence>
<evidence type="ECO:0000256" key="5">
    <source>
        <dbReference type="ARBA" id="ARBA00023136"/>
    </source>
</evidence>
<proteinExistence type="inferred from homology"/>
<evidence type="ECO:0000256" key="7">
    <source>
        <dbReference type="ARBA" id="ARBA00023288"/>
    </source>
</evidence>
<keyword evidence="3 10" id="KW-0812">Transmembrane</keyword>
<comment type="catalytic activity">
    <reaction evidence="9 10">
        <text>L-cysteinyl-[protein] + hexadecanoyl-CoA = S-hexadecanoyl-L-cysteinyl-[protein] + CoA</text>
        <dbReference type="Rhea" id="RHEA:36683"/>
        <dbReference type="Rhea" id="RHEA-COMP:10131"/>
        <dbReference type="Rhea" id="RHEA-COMP:11032"/>
        <dbReference type="ChEBI" id="CHEBI:29950"/>
        <dbReference type="ChEBI" id="CHEBI:57287"/>
        <dbReference type="ChEBI" id="CHEBI:57379"/>
        <dbReference type="ChEBI" id="CHEBI:74151"/>
        <dbReference type="EC" id="2.3.1.225"/>
    </reaction>
</comment>
<dbReference type="Proteomes" id="UP000290900">
    <property type="component" value="Unassembled WGS sequence"/>
</dbReference>
<dbReference type="Pfam" id="PF01529">
    <property type="entry name" value="DHHC"/>
    <property type="match status" value="1"/>
</dbReference>
<feature type="transmembrane region" description="Helical" evidence="10">
    <location>
        <begin position="191"/>
        <end position="216"/>
    </location>
</feature>
<dbReference type="InterPro" id="IPR001594">
    <property type="entry name" value="Palmitoyltrfase_DHHC"/>
</dbReference>
<accession>A0A448YMS7</accession>
<dbReference type="FunCoup" id="A0A448YMS7">
    <property type="interactions" value="441"/>
</dbReference>
<keyword evidence="5 10" id="KW-0472">Membrane</keyword>
<dbReference type="OrthoDB" id="302728at2759"/>
<feature type="transmembrane region" description="Helical" evidence="10">
    <location>
        <begin position="159"/>
        <end position="179"/>
    </location>
</feature>
<evidence type="ECO:0000256" key="9">
    <source>
        <dbReference type="ARBA" id="ARBA00048048"/>
    </source>
</evidence>
<comment type="domain">
    <text evidence="10">The DHHC domain is required for palmitoyltransferase activity.</text>
</comment>
<dbReference type="GO" id="GO:0016020">
    <property type="term" value="C:membrane"/>
    <property type="evidence" value="ECO:0007669"/>
    <property type="project" value="UniProtKB-SubCell"/>
</dbReference>
<reference evidence="12 13" key="1">
    <citation type="submission" date="2018-12" db="EMBL/GenBank/DDBJ databases">
        <authorList>
            <person name="Tiukova I."/>
            <person name="Dainat J."/>
        </authorList>
    </citation>
    <scope>NUCLEOTIDE SEQUENCE [LARGE SCALE GENOMIC DNA]</scope>
</reference>
<evidence type="ECO:0000256" key="3">
    <source>
        <dbReference type="ARBA" id="ARBA00022692"/>
    </source>
</evidence>
<keyword evidence="4 10" id="KW-1133">Transmembrane helix</keyword>
<keyword evidence="2 10" id="KW-0808">Transferase</keyword>
<dbReference type="EC" id="2.3.1.225" evidence="10"/>
<dbReference type="EMBL" id="CAACVR010000021">
    <property type="protein sequence ID" value="VEU22244.1"/>
    <property type="molecule type" value="Genomic_DNA"/>
</dbReference>
<evidence type="ECO:0000256" key="8">
    <source>
        <dbReference type="ARBA" id="ARBA00023315"/>
    </source>
</evidence>
<feature type="transmembrane region" description="Helical" evidence="10">
    <location>
        <begin position="43"/>
        <end position="66"/>
    </location>
</feature>
<name>A0A448YMS7_BRENA</name>
<feature type="transmembrane region" description="Helical" evidence="10">
    <location>
        <begin position="7"/>
        <end position="28"/>
    </location>
</feature>
<evidence type="ECO:0000256" key="1">
    <source>
        <dbReference type="ARBA" id="ARBA00004141"/>
    </source>
</evidence>
<comment type="similarity">
    <text evidence="10">Belongs to the DHHC palmitoyltransferase family.</text>
</comment>
<protein>
    <recommendedName>
        <fullName evidence="10">Palmitoyltransferase</fullName>
        <ecNumber evidence="10">2.3.1.225</ecNumber>
    </recommendedName>
</protein>
<organism evidence="12 13">
    <name type="scientific">Brettanomyces naardenensis</name>
    <name type="common">Yeast</name>
    <dbReference type="NCBI Taxonomy" id="13370"/>
    <lineage>
        <taxon>Eukaryota</taxon>
        <taxon>Fungi</taxon>
        <taxon>Dikarya</taxon>
        <taxon>Ascomycota</taxon>
        <taxon>Saccharomycotina</taxon>
        <taxon>Pichiomycetes</taxon>
        <taxon>Pichiales</taxon>
        <taxon>Pichiaceae</taxon>
        <taxon>Brettanomyces</taxon>
    </lineage>
</organism>
<evidence type="ECO:0000256" key="2">
    <source>
        <dbReference type="ARBA" id="ARBA00022679"/>
    </source>
</evidence>
<evidence type="ECO:0000256" key="10">
    <source>
        <dbReference type="RuleBase" id="RU079119"/>
    </source>
</evidence>
<keyword evidence="13" id="KW-1185">Reference proteome</keyword>
<keyword evidence="8 10" id="KW-0012">Acyltransferase</keyword>
<feature type="domain" description="Palmitoyltransferase DHHC" evidence="11">
    <location>
        <begin position="108"/>
        <end position="233"/>
    </location>
</feature>
<evidence type="ECO:0000313" key="12">
    <source>
        <dbReference type="EMBL" id="VEU22244.1"/>
    </source>
</evidence>
<sequence>MGLGDICCLIASTFPKLVCTLLLVWSYYTVIFKVNLVLVHCRAWQIIIFTATTLLFAFSVTLYYLVIAVGPGSPLDFASLCRFDFKEGDRIDPPPLLINRSVMVKQNGGYRFCNKCKVWKPDRCHHCSSCNKCILRMDHHCPWFANCIGFSNYKFFLQFLIYSSLYILLVALITGWANYGFFVSESLSMDLFSFHVLFVFALSIVFQLCLVVFTLFTAYHLLKNKTTIESYESQRYRSNNNSKNLGNIFDLGAKKNWCSVMGNTWAEWILPIRVRSRSSVFSDGLSFEVNESLYRRMEQEASMQERLSNGIENYRNRQRQIREEAISQIDATTISLAHAQ</sequence>
<evidence type="ECO:0000256" key="6">
    <source>
        <dbReference type="ARBA" id="ARBA00023139"/>
    </source>
</evidence>
<dbReference type="STRING" id="13370.A0A448YMS7"/>
<keyword evidence="6" id="KW-0564">Palmitate</keyword>
<evidence type="ECO:0000313" key="13">
    <source>
        <dbReference type="Proteomes" id="UP000290900"/>
    </source>
</evidence>
<keyword evidence="7" id="KW-0449">Lipoprotein</keyword>